<feature type="compositionally biased region" description="Low complexity" evidence="1">
    <location>
        <begin position="66"/>
        <end position="77"/>
    </location>
</feature>
<keyword evidence="3" id="KW-1185">Reference proteome</keyword>
<gene>
    <name evidence="2" type="ORF">A4E84_03830</name>
</gene>
<proteinExistence type="predicted"/>
<evidence type="ECO:0000313" key="2">
    <source>
        <dbReference type="EMBL" id="AMW08715.1"/>
    </source>
</evidence>
<feature type="region of interest" description="Disordered" evidence="1">
    <location>
        <begin position="56"/>
        <end position="82"/>
    </location>
</feature>
<dbReference type="Proteomes" id="UP000076096">
    <property type="component" value="Chromosome"/>
</dbReference>
<dbReference type="RefSeq" id="WP_062925182.1">
    <property type="nucleotide sequence ID" value="NZ_CP015098.1"/>
</dbReference>
<sequence length="101" mass="10470">MTSHRNGPSVLHTLTPVGAAVLRAEWRSGRALIPPGGSAQGDRVDQGRTATGLVVGVGRAPRGGQPSAPAPSALRAAPGHDSLPDQQLVAHLWERRVFGVE</sequence>
<evidence type="ECO:0000256" key="1">
    <source>
        <dbReference type="SAM" id="MobiDB-lite"/>
    </source>
</evidence>
<protein>
    <submittedName>
        <fullName evidence="2">Uncharacterized protein</fullName>
    </submittedName>
</protein>
<dbReference type="KEGG" id="stsi:A4E84_03830"/>
<organism evidence="2 3">
    <name type="scientific">Streptomyces qaidamensis</name>
    <dbReference type="NCBI Taxonomy" id="1783515"/>
    <lineage>
        <taxon>Bacteria</taxon>
        <taxon>Bacillati</taxon>
        <taxon>Actinomycetota</taxon>
        <taxon>Actinomycetes</taxon>
        <taxon>Kitasatosporales</taxon>
        <taxon>Streptomycetaceae</taxon>
        <taxon>Streptomyces</taxon>
        <taxon>Streptomyces aurantiacus group</taxon>
    </lineage>
</organism>
<dbReference type="AlphaFoldDB" id="A0A143BV67"/>
<accession>A0A143BV67</accession>
<name>A0A143BV67_9ACTN</name>
<reference evidence="3" key="1">
    <citation type="submission" date="2016-04" db="EMBL/GenBank/DDBJ databases">
        <authorList>
            <person name="Zhang B."/>
        </authorList>
    </citation>
    <scope>NUCLEOTIDE SEQUENCE [LARGE SCALE GENOMIC DNA]</scope>
    <source>
        <strain evidence="3">S10</strain>
    </source>
</reference>
<dbReference type="EMBL" id="CP015098">
    <property type="protein sequence ID" value="AMW08715.1"/>
    <property type="molecule type" value="Genomic_DNA"/>
</dbReference>
<evidence type="ECO:0000313" key="3">
    <source>
        <dbReference type="Proteomes" id="UP000076096"/>
    </source>
</evidence>